<evidence type="ECO:0000256" key="5">
    <source>
        <dbReference type="SAM" id="Phobius"/>
    </source>
</evidence>
<protein>
    <recommendedName>
        <fullName evidence="6">Amino acid transporter transmembrane domain-containing protein</fullName>
    </recommendedName>
</protein>
<name>A0A8S1Q0R7_9CILI</name>
<reference evidence="7" key="1">
    <citation type="submission" date="2021-01" db="EMBL/GenBank/DDBJ databases">
        <authorList>
            <consortium name="Genoscope - CEA"/>
            <person name="William W."/>
        </authorList>
    </citation>
    <scope>NUCLEOTIDE SEQUENCE</scope>
</reference>
<gene>
    <name evidence="7" type="ORF">PSON_ATCC_30995.1.T0910011</name>
</gene>
<dbReference type="GO" id="GO:0015179">
    <property type="term" value="F:L-amino acid transmembrane transporter activity"/>
    <property type="evidence" value="ECO:0007669"/>
    <property type="project" value="TreeGrafter"/>
</dbReference>
<feature type="transmembrane region" description="Helical" evidence="5">
    <location>
        <begin position="268"/>
        <end position="298"/>
    </location>
</feature>
<evidence type="ECO:0000256" key="3">
    <source>
        <dbReference type="ARBA" id="ARBA00022989"/>
    </source>
</evidence>
<dbReference type="AlphaFoldDB" id="A0A8S1Q0R7"/>
<feature type="domain" description="Amino acid transporter transmembrane" evidence="6">
    <location>
        <begin position="14"/>
        <end position="382"/>
    </location>
</feature>
<dbReference type="Proteomes" id="UP000692954">
    <property type="component" value="Unassembled WGS sequence"/>
</dbReference>
<evidence type="ECO:0000313" key="8">
    <source>
        <dbReference type="Proteomes" id="UP000692954"/>
    </source>
</evidence>
<feature type="transmembrane region" description="Helical" evidence="5">
    <location>
        <begin position="333"/>
        <end position="353"/>
    </location>
</feature>
<dbReference type="GO" id="GO:0016020">
    <property type="term" value="C:membrane"/>
    <property type="evidence" value="ECO:0007669"/>
    <property type="project" value="UniProtKB-SubCell"/>
</dbReference>
<keyword evidence="8" id="KW-1185">Reference proteome</keyword>
<dbReference type="InterPro" id="IPR013057">
    <property type="entry name" value="AA_transpt_TM"/>
</dbReference>
<feature type="transmembrane region" description="Helical" evidence="5">
    <location>
        <begin position="159"/>
        <end position="177"/>
    </location>
</feature>
<evidence type="ECO:0000259" key="6">
    <source>
        <dbReference type="Pfam" id="PF01490"/>
    </source>
</evidence>
<evidence type="ECO:0000256" key="1">
    <source>
        <dbReference type="ARBA" id="ARBA00004141"/>
    </source>
</evidence>
<feature type="transmembrane region" description="Helical" evidence="5">
    <location>
        <begin position="21"/>
        <end position="40"/>
    </location>
</feature>
<organism evidence="7 8">
    <name type="scientific">Paramecium sonneborni</name>
    <dbReference type="NCBI Taxonomy" id="65129"/>
    <lineage>
        <taxon>Eukaryota</taxon>
        <taxon>Sar</taxon>
        <taxon>Alveolata</taxon>
        <taxon>Ciliophora</taxon>
        <taxon>Intramacronucleata</taxon>
        <taxon>Oligohymenophorea</taxon>
        <taxon>Peniculida</taxon>
        <taxon>Parameciidae</taxon>
        <taxon>Paramecium</taxon>
    </lineage>
</organism>
<feature type="transmembrane region" description="Helical" evidence="5">
    <location>
        <begin position="129"/>
        <end position="147"/>
    </location>
</feature>
<dbReference type="EMBL" id="CAJJDN010000091">
    <property type="protein sequence ID" value="CAD8108323.1"/>
    <property type="molecule type" value="Genomic_DNA"/>
</dbReference>
<evidence type="ECO:0000256" key="4">
    <source>
        <dbReference type="ARBA" id="ARBA00023136"/>
    </source>
</evidence>
<comment type="subcellular location">
    <subcellularLocation>
        <location evidence="1">Membrane</location>
        <topology evidence="1">Multi-pass membrane protein</topology>
    </subcellularLocation>
</comment>
<feature type="transmembrane region" description="Helical" evidence="5">
    <location>
        <begin position="46"/>
        <end position="70"/>
    </location>
</feature>
<comment type="caution">
    <text evidence="7">The sequence shown here is derived from an EMBL/GenBank/DDBJ whole genome shotgun (WGS) entry which is preliminary data.</text>
</comment>
<keyword evidence="4 5" id="KW-0472">Membrane</keyword>
<feature type="transmembrane region" description="Helical" evidence="5">
    <location>
        <begin position="365"/>
        <end position="383"/>
    </location>
</feature>
<dbReference type="OrthoDB" id="1684102at2759"/>
<keyword evidence="2 5" id="KW-0812">Transmembrane</keyword>
<feature type="transmembrane region" description="Helical" evidence="5">
    <location>
        <begin position="101"/>
        <end position="123"/>
    </location>
</feature>
<keyword evidence="3 5" id="KW-1133">Transmembrane helix</keyword>
<proteinExistence type="predicted"/>
<dbReference type="PANTHER" id="PTHR22950">
    <property type="entry name" value="AMINO ACID TRANSPORTER"/>
    <property type="match status" value="1"/>
</dbReference>
<evidence type="ECO:0000313" key="7">
    <source>
        <dbReference type="EMBL" id="CAD8108323.1"/>
    </source>
</evidence>
<evidence type="ECO:0000256" key="2">
    <source>
        <dbReference type="ARBA" id="ARBA00022692"/>
    </source>
</evidence>
<dbReference type="Pfam" id="PF01490">
    <property type="entry name" value="Aa_trans"/>
    <property type="match status" value="1"/>
</dbReference>
<feature type="transmembrane region" description="Helical" evidence="5">
    <location>
        <begin position="226"/>
        <end position="248"/>
    </location>
</feature>
<sequence length="387" mass="44560">METLMITQDNEQPKSTNFQTTIKLIKVTVGSGIFAMPYAYAQAGLWWGIILQLLVCTTQYSSWCIMVNCLGDRKRLTLIQYLSQTYGENSFIYTLAKNMSIILNFGCGLSYIILFQITIGSYFEYSLQSQIIIFVLLFIIIFGFSFAQNLQIFVPILKQVLLIVYISFAYLSFLAIIELNKWKLTESNTDKVMIAFGIMIFAYDMNGVLTEIRIEMEDTSHFQKCLFEAMTLETILFMFFGITSSLLFQTNTNQSIITNYQEQFKHNYSILITLSILMITYVSILIINTLMVNMPFYLIINSIFNKKELYQMKIIYVLTQMLIAFLYPNFAIVLSIFGCVCCVTLGYIIPYYMTFRFKVEPLNRIINTAVVLFGIFGGFYGLLGCFG</sequence>
<accession>A0A8S1Q0R7</accession>
<feature type="transmembrane region" description="Helical" evidence="5">
    <location>
        <begin position="192"/>
        <end position="214"/>
    </location>
</feature>